<dbReference type="GO" id="GO:0005506">
    <property type="term" value="F:iron ion binding"/>
    <property type="evidence" value="ECO:0007669"/>
    <property type="project" value="InterPro"/>
</dbReference>
<feature type="region of interest" description="Disordered" evidence="14">
    <location>
        <begin position="604"/>
        <end position="628"/>
    </location>
</feature>
<dbReference type="SUPFAM" id="SSF117916">
    <property type="entry name" value="Fe-S cluster assembly (FSCA) domain-like"/>
    <property type="match status" value="1"/>
</dbReference>
<reference evidence="16" key="1">
    <citation type="submission" date="2021-02" db="EMBL/GenBank/DDBJ databases">
        <authorList>
            <person name="Nowell W R."/>
        </authorList>
    </citation>
    <scope>NUCLEOTIDE SEQUENCE</scope>
</reference>
<dbReference type="InterPro" id="IPR001075">
    <property type="entry name" value="NIF_FeS_clus_asmbl_NifU_C"/>
</dbReference>
<dbReference type="EMBL" id="CAJNOJ010000063">
    <property type="protein sequence ID" value="CAF1006710.1"/>
    <property type="molecule type" value="Genomic_DNA"/>
</dbReference>
<dbReference type="InterPro" id="IPR014824">
    <property type="entry name" value="Nfu/NifU_N"/>
</dbReference>
<evidence type="ECO:0000256" key="11">
    <source>
        <dbReference type="ARBA" id="ARBA00023128"/>
    </source>
</evidence>
<evidence type="ECO:0000256" key="4">
    <source>
        <dbReference type="ARBA" id="ARBA00006420"/>
    </source>
</evidence>
<dbReference type="Pfam" id="PF01106">
    <property type="entry name" value="NifU"/>
    <property type="match status" value="1"/>
</dbReference>
<dbReference type="PROSITE" id="PS50920">
    <property type="entry name" value="SOLCAR"/>
    <property type="match status" value="1"/>
</dbReference>
<dbReference type="Gene3D" id="3.30.1370.70">
    <property type="entry name" value="Scaffold protein Nfu/NifU, N-terminal domain"/>
    <property type="match status" value="1"/>
</dbReference>
<evidence type="ECO:0000256" key="8">
    <source>
        <dbReference type="ARBA" id="ARBA00022946"/>
    </source>
</evidence>
<evidence type="ECO:0000256" key="13">
    <source>
        <dbReference type="PROSITE-ProRule" id="PRU00282"/>
    </source>
</evidence>
<name>A0A814HA11_ADIRI</name>
<feature type="compositionally biased region" description="Polar residues" evidence="14">
    <location>
        <begin position="619"/>
        <end position="628"/>
    </location>
</feature>
<keyword evidence="12 13" id="KW-0472">Membrane</keyword>
<dbReference type="GO" id="GO:0005739">
    <property type="term" value="C:mitochondrion"/>
    <property type="evidence" value="ECO:0007669"/>
    <property type="project" value="UniProtKB-SubCell"/>
</dbReference>
<feature type="domain" description="Scaffold protein Nfu/NifU N-terminal" evidence="15">
    <location>
        <begin position="25"/>
        <end position="114"/>
    </location>
</feature>
<dbReference type="SUPFAM" id="SSF110836">
    <property type="entry name" value="Hypothetical protein SAV1430"/>
    <property type="match status" value="1"/>
</dbReference>
<gene>
    <name evidence="16" type="ORF">EDS130_LOCUS15172</name>
</gene>
<comment type="similarity">
    <text evidence="3">Belongs to the mitochondrial carrier (TC 2.A.29) family.</text>
</comment>
<dbReference type="SMART" id="SM00932">
    <property type="entry name" value="Nfu_N"/>
    <property type="match status" value="1"/>
</dbReference>
<comment type="subcellular location">
    <subcellularLocation>
        <location evidence="1">Membrane</location>
        <topology evidence="1">Multi-pass membrane protein</topology>
    </subcellularLocation>
    <subcellularLocation>
        <location evidence="2">Mitochondrion</location>
    </subcellularLocation>
</comment>
<dbReference type="InterPro" id="IPR034904">
    <property type="entry name" value="FSCA_dom_sf"/>
</dbReference>
<keyword evidence="7" id="KW-0479">Metal-binding</keyword>
<evidence type="ECO:0000256" key="9">
    <source>
        <dbReference type="ARBA" id="ARBA00023004"/>
    </source>
</evidence>
<dbReference type="GO" id="GO:0016020">
    <property type="term" value="C:membrane"/>
    <property type="evidence" value="ECO:0007669"/>
    <property type="project" value="UniProtKB-SubCell"/>
</dbReference>
<evidence type="ECO:0000256" key="12">
    <source>
        <dbReference type="ARBA" id="ARBA00023136"/>
    </source>
</evidence>
<dbReference type="AlphaFoldDB" id="A0A814HA11"/>
<proteinExistence type="inferred from homology"/>
<dbReference type="Gene3D" id="3.30.300.130">
    <property type="entry name" value="Fe-S cluster assembly (FSCA)"/>
    <property type="match status" value="1"/>
</dbReference>
<keyword evidence="6 13" id="KW-0812">Transmembrane</keyword>
<dbReference type="Proteomes" id="UP000663852">
    <property type="component" value="Unassembled WGS sequence"/>
</dbReference>
<keyword evidence="9" id="KW-0408">Iron</keyword>
<sequence>MLLRSALKTNFSSQLCKILRRSMFIQSQDTPNPNSLKFLPGRSVLDSNLGTRDFPNIQSAFTSPLAKQLFRIEGVKSVFLGSDFITVTKQHDDIQWQTLKPEIYAAIMDFFSTNLPVIDDDAQQPSSSVSPDDDDTTAMIKELLDTRIRPTVQEDGGDITFVRFVDGIVKLKLQGACTSCPSSIITLKNGVQNMLQFYIPEVKGVEQVEDEVDKLANKEFEEFEEKLEEEFILMESSPSSLHYPDVISRSSNPNSKQAASNYAAGLKMASLFSEHVLLYPLDVLRRQIQVNNEAVKYHLSPVSVFPVLFKISAQGPSSLWKGVLTSIAYNGLVVATDNFLQDLIPVKKSKHNRTQQVRRVVRNVAVRTISYLIVSPIYYIMLIESVQSVSASDGNLLDGIRDTLVRFIPYSSAITGVRSKMLPIWKILLPAVGLMTGRYVCEKILYKIILPTLNAIQEADRYRKRKQKRIAQLSMDDDYETEENVLLFETTYASLIARIAAGFFGQVLFYPVETIVHRLHVQGVRAIIDNTDTGVGVVPINSSIYYTDFWSCFKSIEETEGSSGLYKGIGCVLLKFSLLYGGMLLAHGVAKKFVMDNKPPLTPAPITTAPPSWRHEPATTMTTESGQW</sequence>
<organism evidence="16 17">
    <name type="scientific">Adineta ricciae</name>
    <name type="common">Rotifer</name>
    <dbReference type="NCBI Taxonomy" id="249248"/>
    <lineage>
        <taxon>Eukaryota</taxon>
        <taxon>Metazoa</taxon>
        <taxon>Spiralia</taxon>
        <taxon>Gnathifera</taxon>
        <taxon>Rotifera</taxon>
        <taxon>Eurotatoria</taxon>
        <taxon>Bdelloidea</taxon>
        <taxon>Adinetida</taxon>
        <taxon>Adinetidae</taxon>
        <taxon>Adineta</taxon>
    </lineage>
</organism>
<evidence type="ECO:0000256" key="6">
    <source>
        <dbReference type="ARBA" id="ARBA00022692"/>
    </source>
</evidence>
<dbReference type="Gene3D" id="1.50.40.10">
    <property type="entry name" value="Mitochondrial carrier domain"/>
    <property type="match status" value="2"/>
</dbReference>
<evidence type="ECO:0000256" key="1">
    <source>
        <dbReference type="ARBA" id="ARBA00004141"/>
    </source>
</evidence>
<feature type="repeat" description="Solcar" evidence="13">
    <location>
        <begin position="489"/>
        <end position="593"/>
    </location>
</feature>
<evidence type="ECO:0000256" key="5">
    <source>
        <dbReference type="ARBA" id="ARBA00018782"/>
    </source>
</evidence>
<keyword evidence="10" id="KW-0411">Iron-sulfur</keyword>
<evidence type="ECO:0000313" key="16">
    <source>
        <dbReference type="EMBL" id="CAF1006710.1"/>
    </source>
</evidence>
<dbReference type="GO" id="GO:0051536">
    <property type="term" value="F:iron-sulfur cluster binding"/>
    <property type="evidence" value="ECO:0007669"/>
    <property type="project" value="UniProtKB-KW"/>
</dbReference>
<evidence type="ECO:0000313" key="17">
    <source>
        <dbReference type="Proteomes" id="UP000663852"/>
    </source>
</evidence>
<dbReference type="GO" id="GO:0016226">
    <property type="term" value="P:iron-sulfur cluster assembly"/>
    <property type="evidence" value="ECO:0007669"/>
    <property type="project" value="InterPro"/>
</dbReference>
<comment type="caution">
    <text evidence="16">The sequence shown here is derived from an EMBL/GenBank/DDBJ whole genome shotgun (WGS) entry which is preliminary data.</text>
</comment>
<evidence type="ECO:0000256" key="2">
    <source>
        <dbReference type="ARBA" id="ARBA00004173"/>
    </source>
</evidence>
<dbReference type="SUPFAM" id="SSF103506">
    <property type="entry name" value="Mitochondrial carrier"/>
    <property type="match status" value="1"/>
</dbReference>
<protein>
    <recommendedName>
        <fullName evidence="5">NFU1 iron-sulfur cluster scaffold homolog, mitochondrial</fullName>
    </recommendedName>
</protein>
<evidence type="ECO:0000256" key="10">
    <source>
        <dbReference type="ARBA" id="ARBA00023014"/>
    </source>
</evidence>
<dbReference type="InterPro" id="IPR036498">
    <property type="entry name" value="Nfu/NifU_N_sf"/>
</dbReference>
<dbReference type="PANTHER" id="PTHR11178">
    <property type="entry name" value="IRON-SULFUR CLUSTER SCAFFOLD PROTEIN NFU-RELATED"/>
    <property type="match status" value="1"/>
</dbReference>
<keyword evidence="11" id="KW-0496">Mitochondrion</keyword>
<evidence type="ECO:0000256" key="14">
    <source>
        <dbReference type="SAM" id="MobiDB-lite"/>
    </source>
</evidence>
<dbReference type="Pfam" id="PF00153">
    <property type="entry name" value="Mito_carr"/>
    <property type="match status" value="2"/>
</dbReference>
<dbReference type="InterPro" id="IPR018108">
    <property type="entry name" value="MCP_transmembrane"/>
</dbReference>
<dbReference type="FunFam" id="3.30.1370.70:FF:000002">
    <property type="entry name" value="NFU1 iron-sulfur cluster scaffold homolog, mitochondrial"/>
    <property type="match status" value="1"/>
</dbReference>
<dbReference type="FunFam" id="3.30.300.130:FF:000001">
    <property type="entry name" value="NFU1 iron-sulfur cluster scaffold"/>
    <property type="match status" value="1"/>
</dbReference>
<dbReference type="InterPro" id="IPR023395">
    <property type="entry name" value="MCP_dom_sf"/>
</dbReference>
<accession>A0A814HA11</accession>
<evidence type="ECO:0000259" key="15">
    <source>
        <dbReference type="SMART" id="SM00932"/>
    </source>
</evidence>
<dbReference type="Pfam" id="PF08712">
    <property type="entry name" value="Nfu_N"/>
    <property type="match status" value="1"/>
</dbReference>
<evidence type="ECO:0000256" key="7">
    <source>
        <dbReference type="ARBA" id="ARBA00022723"/>
    </source>
</evidence>
<dbReference type="OrthoDB" id="2403262at2759"/>
<evidence type="ECO:0000256" key="3">
    <source>
        <dbReference type="ARBA" id="ARBA00006375"/>
    </source>
</evidence>
<keyword evidence="8" id="KW-0809">Transit peptide</keyword>
<dbReference type="PANTHER" id="PTHR11178:SF1">
    <property type="entry name" value="NFU1 IRON-SULFUR CLUSTER SCAFFOLD HOMOLOG, MITOCHONDRIAL"/>
    <property type="match status" value="1"/>
</dbReference>
<comment type="similarity">
    <text evidence="4">Belongs to the NifU family.</text>
</comment>